<dbReference type="Gene3D" id="3.30.65.10">
    <property type="entry name" value="Bacterial Topoisomerase I, domain 1"/>
    <property type="match status" value="5"/>
</dbReference>
<evidence type="ECO:0000313" key="5">
    <source>
        <dbReference type="EMBL" id="CAJ1409892.1"/>
    </source>
</evidence>
<feature type="domain" description="RDRP core" evidence="4">
    <location>
        <begin position="164"/>
        <end position="694"/>
    </location>
</feature>
<feature type="region of interest" description="Disordered" evidence="2">
    <location>
        <begin position="1293"/>
        <end position="1313"/>
    </location>
</feature>
<sequence>MARSQVEAHLKEAGLDFLIQFLDDWGVQHVEDLQLLEEEDLEKAGVKLVPRRRFRKLQQSLQELSVISVPSLPSEQSEWCLEGDVSHSWNLPSETLDFTELLAQKPGRVPVSCFKVHDGEAKFIETREHVRRAVHWKLRPEEGWQFITMEFPAKSLELKVAVERYSSGFEHGGRRYYFVSSSKADAYPHGPSAWLAAPPFGGSEQIDLALGFGKVFRLEKATAQIPNPTFRLRARVKQLFSSMIVYMEAVHLQIQVVPDFVDEQLIRDDGAGEADPEILEMLAAAAGGCETFGLNRLVGDSAQIRCSGLKGMLIASPRLKGSRKVEVPETMLKFGATDFSQECLSVLSFSRVRPTSLGLDVILRLEAAQCDMKALVQGHKRYLRRVSRMDGFRAGAFDGLYYDLHDEKTMTEPEIWSQKTYIGTHLELLLCGFDPHQHPLLEVILRQKEAALKKAMKHVHLRGCWSARGHPEPQGEGGSLELKDNEIFLMVPCDAEESGWRALTGEVIINYLSDRDPNSLRLAVAKDSEALRAKCAPGALFFSKKGRPLQVNLSWDFDGDYFQVITQEEVVSSFRGETAPGPLPRFKDPQLTDVVINSLVDVHAHFLLEYPPREEIGLHHWQWQMKAGEGPLAASSLEGRQTAAAYCKSLDVEKGKPLPKLGPYPNGPRWDFMNKKEGAQTVHSQTSAGECYRQAAKAFEEFQAAKAPGERGADADLMKAWKGLCDELGPPKCEAMKKLAARVRGDWAQNIRDGCNRAEREAGGNPNACMDEELRGEWLTHLQKRVQEEVERQNFTLTQLALAAWHMKYVDQGVSLEKKDPSPSFPWVLFREELLQWKEHGQGCPKRQLRKNHALLRKLQRNISEAMTDADKEAKVKEAIQGLRGHMKCQQCLDTRTKLLSDLHLGSWSAAAEAVRGIAGRGEVEEVDCEELRFAKAFISDTLEHGKQPGAKLQELVDQLVTGQESFRKLELTAVRFHGELYVVEGNHRLWCIKEAQRRLQKKLSVSVRVPNLYFGFIHRQEHKEPALPYFLQRFDPRFEGKEVEVQVLNNESPKATEHDSQLGTGASQQRPSCPKCGGGMVERANRSDGSKFLGCANYFASGCNGTRSLPDQTVGPPSSTSFQQPSPAAASPSCPKCGGGMVERANRSDGSKFLGCANYFASGCNGTRSLPDQTVGPPSLTSFQQPSPAAASPSCPKCGGGMVERANRSDGSKFLGCANYFASGCNGTRSLPDQTVGPPSSTSFQQPSPAAASPSCPKCGGGMVERANRSDGSKFLGCANYFASGCNGTRSLPDQTVGPPSSTSFQQPSPAAASPSCPKCGGGMVERANRSDGSKFLGCANYFASGCNGTRSLPDQTVGPPSSTPLTC</sequence>
<dbReference type="GO" id="GO:0003723">
    <property type="term" value="F:RNA binding"/>
    <property type="evidence" value="ECO:0007669"/>
    <property type="project" value="UniProtKB-KW"/>
</dbReference>
<dbReference type="InterPro" id="IPR007855">
    <property type="entry name" value="RDRP"/>
</dbReference>
<feature type="compositionally biased region" description="Low complexity" evidence="2">
    <location>
        <begin position="1117"/>
        <end position="1130"/>
    </location>
</feature>
<evidence type="ECO:0000259" key="3">
    <source>
        <dbReference type="Pfam" id="PF01396"/>
    </source>
</evidence>
<organism evidence="5 6">
    <name type="scientific">Effrenium voratum</name>
    <dbReference type="NCBI Taxonomy" id="2562239"/>
    <lineage>
        <taxon>Eukaryota</taxon>
        <taxon>Sar</taxon>
        <taxon>Alveolata</taxon>
        <taxon>Dinophyceae</taxon>
        <taxon>Suessiales</taxon>
        <taxon>Symbiodiniaceae</taxon>
        <taxon>Effrenium</taxon>
    </lineage>
</organism>
<keyword evidence="1" id="KW-0808">Transferase</keyword>
<feature type="domain" description="DNA topoisomerase type IA zn finger" evidence="3">
    <location>
        <begin position="1195"/>
        <end position="1221"/>
    </location>
</feature>
<dbReference type="InterPro" id="IPR057596">
    <property type="entry name" value="RDRP_core"/>
</dbReference>
<dbReference type="GO" id="GO:0003968">
    <property type="term" value="F:RNA-directed RNA polymerase activity"/>
    <property type="evidence" value="ECO:0007669"/>
    <property type="project" value="UniProtKB-KW"/>
</dbReference>
<evidence type="ECO:0000256" key="1">
    <source>
        <dbReference type="RuleBase" id="RU363098"/>
    </source>
</evidence>
<protein>
    <recommendedName>
        <fullName evidence="1">RNA-dependent RNA polymerase</fullName>
        <ecNumber evidence="1">2.7.7.48</ecNumber>
    </recommendedName>
</protein>
<feature type="domain" description="DNA topoisomerase type IA zn finger" evidence="3">
    <location>
        <begin position="1256"/>
        <end position="1282"/>
    </location>
</feature>
<keyword evidence="1" id="KW-0696">RNA-directed RNA polymerase</keyword>
<keyword evidence="1" id="KW-0694">RNA-binding</keyword>
<feature type="compositionally biased region" description="Low complexity" evidence="2">
    <location>
        <begin position="1239"/>
        <end position="1252"/>
    </location>
</feature>
<feature type="region of interest" description="Disordered" evidence="2">
    <location>
        <begin position="1232"/>
        <end position="1252"/>
    </location>
</feature>
<feature type="region of interest" description="Disordered" evidence="2">
    <location>
        <begin position="1171"/>
        <end position="1191"/>
    </location>
</feature>
<dbReference type="Proteomes" id="UP001178507">
    <property type="component" value="Unassembled WGS sequence"/>
</dbReference>
<feature type="domain" description="DNA topoisomerase type IA zn finger" evidence="3">
    <location>
        <begin position="1317"/>
        <end position="1343"/>
    </location>
</feature>
<dbReference type="PANTHER" id="PTHR23079:SF55">
    <property type="entry name" value="RNA-DIRECTED RNA POLYMERASE"/>
    <property type="match status" value="1"/>
</dbReference>
<dbReference type="GO" id="GO:0005694">
    <property type="term" value="C:chromosome"/>
    <property type="evidence" value="ECO:0007669"/>
    <property type="project" value="InterPro"/>
</dbReference>
<feature type="region of interest" description="Disordered" evidence="2">
    <location>
        <begin position="1110"/>
        <end position="1130"/>
    </location>
</feature>
<feature type="compositionally biased region" description="Low complexity" evidence="2">
    <location>
        <begin position="1300"/>
        <end position="1313"/>
    </location>
</feature>
<accession>A0AA36JP94</accession>
<dbReference type="Pfam" id="PF05183">
    <property type="entry name" value="RdRP"/>
    <property type="match status" value="1"/>
</dbReference>
<dbReference type="GO" id="GO:0003677">
    <property type="term" value="F:DNA binding"/>
    <property type="evidence" value="ECO:0007669"/>
    <property type="project" value="InterPro"/>
</dbReference>
<dbReference type="Pfam" id="PF01396">
    <property type="entry name" value="Zn_ribbon_Top1"/>
    <property type="match status" value="5"/>
</dbReference>
<keyword evidence="1" id="KW-0548">Nucleotidyltransferase</keyword>
<feature type="compositionally biased region" description="Polar residues" evidence="2">
    <location>
        <begin position="1062"/>
        <end position="1072"/>
    </location>
</feature>
<evidence type="ECO:0000256" key="2">
    <source>
        <dbReference type="SAM" id="MobiDB-lite"/>
    </source>
</evidence>
<comment type="catalytic activity">
    <reaction evidence="1">
        <text>RNA(n) + a ribonucleoside 5'-triphosphate = RNA(n+1) + diphosphate</text>
        <dbReference type="Rhea" id="RHEA:21248"/>
        <dbReference type="Rhea" id="RHEA-COMP:14527"/>
        <dbReference type="Rhea" id="RHEA-COMP:17342"/>
        <dbReference type="ChEBI" id="CHEBI:33019"/>
        <dbReference type="ChEBI" id="CHEBI:61557"/>
        <dbReference type="ChEBI" id="CHEBI:140395"/>
        <dbReference type="EC" id="2.7.7.48"/>
    </reaction>
</comment>
<proteinExistence type="inferred from homology"/>
<dbReference type="GO" id="GO:0031380">
    <property type="term" value="C:nuclear RNA-directed RNA polymerase complex"/>
    <property type="evidence" value="ECO:0007669"/>
    <property type="project" value="TreeGrafter"/>
</dbReference>
<evidence type="ECO:0000313" key="6">
    <source>
        <dbReference type="Proteomes" id="UP001178507"/>
    </source>
</evidence>
<name>A0AA36JP94_9DINO</name>
<feature type="domain" description="DNA topoisomerase type IA zn finger" evidence="3">
    <location>
        <begin position="1134"/>
        <end position="1160"/>
    </location>
</feature>
<dbReference type="InterPro" id="IPR013498">
    <property type="entry name" value="Topo_IA_Znf"/>
</dbReference>
<evidence type="ECO:0000259" key="4">
    <source>
        <dbReference type="Pfam" id="PF05183"/>
    </source>
</evidence>
<gene>
    <name evidence="5" type="ORF">EVOR1521_LOCUS30866</name>
</gene>
<reference evidence="5" key="1">
    <citation type="submission" date="2023-08" db="EMBL/GenBank/DDBJ databases">
        <authorList>
            <person name="Chen Y."/>
            <person name="Shah S."/>
            <person name="Dougan E. K."/>
            <person name="Thang M."/>
            <person name="Chan C."/>
        </authorList>
    </citation>
    <scope>NUCLEOTIDE SEQUENCE</scope>
</reference>
<dbReference type="EC" id="2.7.7.48" evidence="1"/>
<dbReference type="GO" id="GO:0003916">
    <property type="term" value="F:DNA topoisomerase activity"/>
    <property type="evidence" value="ECO:0007669"/>
    <property type="project" value="InterPro"/>
</dbReference>
<dbReference type="PANTHER" id="PTHR23079">
    <property type="entry name" value="RNA-DEPENDENT RNA POLYMERASE"/>
    <property type="match status" value="1"/>
</dbReference>
<comment type="caution">
    <text evidence="5">The sequence shown here is derived from an EMBL/GenBank/DDBJ whole genome shotgun (WGS) entry which is preliminary data.</text>
</comment>
<feature type="domain" description="DNA topoisomerase type IA zn finger" evidence="3">
    <location>
        <begin position="1073"/>
        <end position="1099"/>
    </location>
</feature>
<dbReference type="EMBL" id="CAUJNA010003793">
    <property type="protein sequence ID" value="CAJ1409892.1"/>
    <property type="molecule type" value="Genomic_DNA"/>
</dbReference>
<comment type="similarity">
    <text evidence="1">Belongs to the RdRP family.</text>
</comment>
<keyword evidence="6" id="KW-1185">Reference proteome</keyword>
<dbReference type="GO" id="GO:0006265">
    <property type="term" value="P:DNA topological change"/>
    <property type="evidence" value="ECO:0007669"/>
    <property type="project" value="InterPro"/>
</dbReference>
<dbReference type="GO" id="GO:0030422">
    <property type="term" value="P:siRNA processing"/>
    <property type="evidence" value="ECO:0007669"/>
    <property type="project" value="TreeGrafter"/>
</dbReference>
<feature type="region of interest" description="Disordered" evidence="2">
    <location>
        <begin position="1052"/>
        <end position="1075"/>
    </location>
</feature>